<dbReference type="EMBL" id="JACEFF010000406">
    <property type="protein sequence ID" value="KAH9638308.1"/>
    <property type="molecule type" value="Genomic_DNA"/>
</dbReference>
<proteinExistence type="predicted"/>
<protein>
    <submittedName>
        <fullName evidence="1">Uncharacterized protein</fullName>
    </submittedName>
</protein>
<evidence type="ECO:0000313" key="1">
    <source>
        <dbReference type="EMBL" id="KAH9638308.1"/>
    </source>
</evidence>
<dbReference type="Proteomes" id="UP000814243">
    <property type="component" value="Unassembled WGS sequence"/>
</dbReference>
<comment type="caution">
    <text evidence="1">The sequence shown here is derived from an EMBL/GenBank/DDBJ whole genome shotgun (WGS) entry which is preliminary data.</text>
</comment>
<name>A0A922MKW2_SPOEX</name>
<gene>
    <name evidence="1" type="ORF">HF086_007411</name>
</gene>
<reference evidence="1" key="1">
    <citation type="journal article" date="2021" name="G3 (Bethesda)">
        <title>Genome and transcriptome analysis of the beet armyworm Spodoptera exigua reveals targets for pest control. .</title>
        <authorList>
            <person name="Simon S."/>
            <person name="Breeschoten T."/>
            <person name="Jansen H.J."/>
            <person name="Dirks R.P."/>
            <person name="Schranz M.E."/>
            <person name="Ros V.I.D."/>
        </authorList>
    </citation>
    <scope>NUCLEOTIDE SEQUENCE</scope>
    <source>
        <strain evidence="1">TB_SE_WUR_2020</strain>
    </source>
</reference>
<dbReference type="AlphaFoldDB" id="A0A922MKW2"/>
<sequence length="98" mass="11836">MDLFDLIDHQLDELEHSSTQRIARIRVFKFRVDYFTDLDETDFFARFRLSKYAVNQVHNFIKHKIMPKSQRNQAVPTKNKPTINVEVSRYWILFKKCG</sequence>
<evidence type="ECO:0000313" key="2">
    <source>
        <dbReference type="Proteomes" id="UP000814243"/>
    </source>
</evidence>
<organism evidence="1 2">
    <name type="scientific">Spodoptera exigua</name>
    <name type="common">Beet armyworm</name>
    <name type="synonym">Noctua fulgens</name>
    <dbReference type="NCBI Taxonomy" id="7107"/>
    <lineage>
        <taxon>Eukaryota</taxon>
        <taxon>Metazoa</taxon>
        <taxon>Ecdysozoa</taxon>
        <taxon>Arthropoda</taxon>
        <taxon>Hexapoda</taxon>
        <taxon>Insecta</taxon>
        <taxon>Pterygota</taxon>
        <taxon>Neoptera</taxon>
        <taxon>Endopterygota</taxon>
        <taxon>Lepidoptera</taxon>
        <taxon>Glossata</taxon>
        <taxon>Ditrysia</taxon>
        <taxon>Noctuoidea</taxon>
        <taxon>Noctuidae</taxon>
        <taxon>Amphipyrinae</taxon>
        <taxon>Spodoptera</taxon>
    </lineage>
</organism>
<accession>A0A922MKW2</accession>